<dbReference type="SUPFAM" id="SSF103473">
    <property type="entry name" value="MFS general substrate transporter"/>
    <property type="match status" value="1"/>
</dbReference>
<accession>A0A4V6S1U8</accession>
<evidence type="ECO:0000256" key="4">
    <source>
        <dbReference type="ARBA" id="ARBA00022989"/>
    </source>
</evidence>
<comment type="subcellular location">
    <subcellularLocation>
        <location evidence="1">Membrane</location>
        <topology evidence="1">Multi-pass membrane protein</topology>
    </subcellularLocation>
</comment>
<evidence type="ECO:0000256" key="3">
    <source>
        <dbReference type="ARBA" id="ARBA00022692"/>
    </source>
</evidence>
<reference evidence="8 9" key="1">
    <citation type="submission" date="2019-02" db="EMBL/GenBank/DDBJ databases">
        <title>Genome sequencing of the rare red list fungi Antrodiella citrinella (Flaviporus citrinellus).</title>
        <authorList>
            <person name="Buettner E."/>
            <person name="Kellner H."/>
        </authorList>
    </citation>
    <scope>NUCLEOTIDE SEQUENCE [LARGE SCALE GENOMIC DNA]</scope>
    <source>
        <strain evidence="8 9">DSM 108506</strain>
    </source>
</reference>
<dbReference type="InterPro" id="IPR036259">
    <property type="entry name" value="MFS_trans_sf"/>
</dbReference>
<dbReference type="PANTHER" id="PTHR48022">
    <property type="entry name" value="PLASTIDIC GLUCOSE TRANSPORTER 4"/>
    <property type="match status" value="1"/>
</dbReference>
<organism evidence="8 9">
    <name type="scientific">Antrodiella citrinella</name>
    <dbReference type="NCBI Taxonomy" id="2447956"/>
    <lineage>
        <taxon>Eukaryota</taxon>
        <taxon>Fungi</taxon>
        <taxon>Dikarya</taxon>
        <taxon>Basidiomycota</taxon>
        <taxon>Agaricomycotina</taxon>
        <taxon>Agaricomycetes</taxon>
        <taxon>Polyporales</taxon>
        <taxon>Steccherinaceae</taxon>
        <taxon>Antrodiella</taxon>
    </lineage>
</organism>
<dbReference type="OrthoDB" id="508119at2759"/>
<keyword evidence="3 6" id="KW-0812">Transmembrane</keyword>
<dbReference type="GO" id="GO:0016020">
    <property type="term" value="C:membrane"/>
    <property type="evidence" value="ECO:0007669"/>
    <property type="project" value="UniProtKB-SubCell"/>
</dbReference>
<comment type="caution">
    <text evidence="8">The sequence shown here is derived from an EMBL/GenBank/DDBJ whole genome shotgun (WGS) entry which is preliminary data.</text>
</comment>
<evidence type="ECO:0000256" key="2">
    <source>
        <dbReference type="ARBA" id="ARBA00010992"/>
    </source>
</evidence>
<dbReference type="PROSITE" id="PS50850">
    <property type="entry name" value="MFS"/>
    <property type="match status" value="1"/>
</dbReference>
<dbReference type="EMBL" id="SGPM01000123">
    <property type="protein sequence ID" value="THH29453.1"/>
    <property type="molecule type" value="Genomic_DNA"/>
</dbReference>
<keyword evidence="9" id="KW-1185">Reference proteome</keyword>
<feature type="domain" description="Major facilitator superfamily (MFS) profile" evidence="7">
    <location>
        <begin position="1"/>
        <end position="100"/>
    </location>
</feature>
<dbReference type="AlphaFoldDB" id="A0A4V6S1U8"/>
<dbReference type="Proteomes" id="UP000308730">
    <property type="component" value="Unassembled WGS sequence"/>
</dbReference>
<evidence type="ECO:0000256" key="6">
    <source>
        <dbReference type="SAM" id="Phobius"/>
    </source>
</evidence>
<dbReference type="GO" id="GO:0005351">
    <property type="term" value="F:carbohydrate:proton symporter activity"/>
    <property type="evidence" value="ECO:0007669"/>
    <property type="project" value="TreeGrafter"/>
</dbReference>
<dbReference type="Gene3D" id="1.20.1250.20">
    <property type="entry name" value="MFS general substrate transporter like domains"/>
    <property type="match status" value="1"/>
</dbReference>
<gene>
    <name evidence="8" type="ORF">EUX98_g4745</name>
</gene>
<dbReference type="InterPro" id="IPR050360">
    <property type="entry name" value="MFS_Sugar_Transporters"/>
</dbReference>
<dbReference type="InterPro" id="IPR020846">
    <property type="entry name" value="MFS_dom"/>
</dbReference>
<protein>
    <recommendedName>
        <fullName evidence="7">Major facilitator superfamily (MFS) profile domain-containing protein</fullName>
    </recommendedName>
</protein>
<name>A0A4V6S1U8_9APHY</name>
<comment type="similarity">
    <text evidence="2">Belongs to the major facilitator superfamily. Sugar transporter (TC 2.A.1.1) family.</text>
</comment>
<evidence type="ECO:0000313" key="8">
    <source>
        <dbReference type="EMBL" id="THH29453.1"/>
    </source>
</evidence>
<feature type="transmembrane region" description="Helical" evidence="6">
    <location>
        <begin position="68"/>
        <end position="87"/>
    </location>
</feature>
<evidence type="ECO:0000256" key="5">
    <source>
        <dbReference type="ARBA" id="ARBA00023136"/>
    </source>
</evidence>
<keyword evidence="5 6" id="KW-0472">Membrane</keyword>
<dbReference type="PANTHER" id="PTHR48022:SF23">
    <property type="entry name" value="MAJOR FACILITATOR SUPERFAMILY (MFS) PROFILE DOMAIN-CONTAINING PROTEIN"/>
    <property type="match status" value="1"/>
</dbReference>
<evidence type="ECO:0000313" key="9">
    <source>
        <dbReference type="Proteomes" id="UP000308730"/>
    </source>
</evidence>
<evidence type="ECO:0000256" key="1">
    <source>
        <dbReference type="ARBA" id="ARBA00004141"/>
    </source>
</evidence>
<evidence type="ECO:0000259" key="7">
    <source>
        <dbReference type="PROSITE" id="PS50850"/>
    </source>
</evidence>
<dbReference type="Pfam" id="PF00083">
    <property type="entry name" value="Sugar_tr"/>
    <property type="match status" value="1"/>
</dbReference>
<proteinExistence type="inferred from homology"/>
<feature type="transmembrane region" description="Helical" evidence="6">
    <location>
        <begin position="38"/>
        <end position="56"/>
    </location>
</feature>
<keyword evidence="4 6" id="KW-1133">Transmembrane helix</keyword>
<sequence length="100" mass="10115">MSLDSGISGGVVSQPYFKSHFGLLNTDGSANVAKSNNISANVVSVLQAGAFFGALGSAPISAAVGRKWALFGFTLSFVLGAILQTIAGGSRGIAYIYAGR</sequence>
<dbReference type="InterPro" id="IPR005828">
    <property type="entry name" value="MFS_sugar_transport-like"/>
</dbReference>